<dbReference type="Proteomes" id="UP000819052">
    <property type="component" value="Unassembled WGS sequence"/>
</dbReference>
<organism evidence="2 3">
    <name type="scientific">Massilia aquatica</name>
    <dbReference type="NCBI Taxonomy" id="2609000"/>
    <lineage>
        <taxon>Bacteria</taxon>
        <taxon>Pseudomonadati</taxon>
        <taxon>Pseudomonadota</taxon>
        <taxon>Betaproteobacteria</taxon>
        <taxon>Burkholderiales</taxon>
        <taxon>Oxalobacteraceae</taxon>
        <taxon>Telluria group</taxon>
        <taxon>Massilia</taxon>
    </lineage>
</organism>
<sequence>MNATKPTIDDCVQQGRTVLAVIFAALLTVAALALASAFGVLGAWSERLQDAAPMVPLAIILFCAWVRHQHSHPGGSAARKLLWQAMFQDEFRQQSMARALRFALVFLVLVQLPLALLLESQTAQPQLVLMACLSMLTGATAFLGAFLYIGRGAA</sequence>
<feature type="transmembrane region" description="Helical" evidence="1">
    <location>
        <begin position="51"/>
        <end position="68"/>
    </location>
</feature>
<evidence type="ECO:0008006" key="4">
    <source>
        <dbReference type="Google" id="ProtNLM"/>
    </source>
</evidence>
<feature type="transmembrane region" description="Helical" evidence="1">
    <location>
        <begin position="20"/>
        <end position="44"/>
    </location>
</feature>
<keyword evidence="1" id="KW-0812">Transmembrane</keyword>
<name>A0ABX0MAM0_9BURK</name>
<keyword evidence="1" id="KW-1133">Transmembrane helix</keyword>
<accession>A0ABX0MAM0</accession>
<evidence type="ECO:0000256" key="1">
    <source>
        <dbReference type="SAM" id="Phobius"/>
    </source>
</evidence>
<gene>
    <name evidence="2" type="ORF">F1609_24830</name>
</gene>
<evidence type="ECO:0000313" key="3">
    <source>
        <dbReference type="Proteomes" id="UP000819052"/>
    </source>
</evidence>
<feature type="transmembrane region" description="Helical" evidence="1">
    <location>
        <begin position="99"/>
        <end position="118"/>
    </location>
</feature>
<dbReference type="EMBL" id="VVIW01000019">
    <property type="protein sequence ID" value="NHZ43374.1"/>
    <property type="molecule type" value="Genomic_DNA"/>
</dbReference>
<proteinExistence type="predicted"/>
<dbReference type="RefSeq" id="WP_167079349.1">
    <property type="nucleotide sequence ID" value="NZ_VVIW01000019.1"/>
</dbReference>
<protein>
    <recommendedName>
        <fullName evidence="4">Transmembrane protein</fullName>
    </recommendedName>
</protein>
<keyword evidence="3" id="KW-1185">Reference proteome</keyword>
<evidence type="ECO:0000313" key="2">
    <source>
        <dbReference type="EMBL" id="NHZ43374.1"/>
    </source>
</evidence>
<comment type="caution">
    <text evidence="2">The sequence shown here is derived from an EMBL/GenBank/DDBJ whole genome shotgun (WGS) entry which is preliminary data.</text>
</comment>
<keyword evidence="1" id="KW-0472">Membrane</keyword>
<reference evidence="2 3" key="1">
    <citation type="submission" date="2019-09" db="EMBL/GenBank/DDBJ databases">
        <title>Taxonomy of Antarctic Massilia spp.: description of Massilia rubra sp. nov., Massilia aquatica sp. nov., Massilia mucilaginosa sp. nov., Massilia frigida sp. nov. isolated from streams, lakes and regoliths.</title>
        <authorList>
            <person name="Holochova P."/>
            <person name="Sedlacek I."/>
            <person name="Kralova S."/>
            <person name="Maslanova I."/>
            <person name="Busse H.-J."/>
            <person name="Stankova E."/>
            <person name="Vrbovska V."/>
            <person name="Kovarovic V."/>
            <person name="Bartak M."/>
            <person name="Svec P."/>
            <person name="Pantucek R."/>
        </authorList>
    </citation>
    <scope>NUCLEOTIDE SEQUENCE [LARGE SCALE GENOMIC DNA]</scope>
    <source>
        <strain evidence="2 3">CCM 8693</strain>
    </source>
</reference>
<feature type="transmembrane region" description="Helical" evidence="1">
    <location>
        <begin position="127"/>
        <end position="149"/>
    </location>
</feature>